<reference evidence="4 5" key="1">
    <citation type="submission" date="2012-06" db="EMBL/GenBank/DDBJ databases">
        <title>Finished chromosome of genome of Microcoleus sp. PCC 7113.</title>
        <authorList>
            <consortium name="US DOE Joint Genome Institute"/>
            <person name="Gugger M."/>
            <person name="Coursin T."/>
            <person name="Rippka R."/>
            <person name="Tandeau De Marsac N."/>
            <person name="Huntemann M."/>
            <person name="Wei C.-L."/>
            <person name="Han J."/>
            <person name="Detter J.C."/>
            <person name="Han C."/>
            <person name="Tapia R."/>
            <person name="Chen A."/>
            <person name="Kyrpides N."/>
            <person name="Mavromatis K."/>
            <person name="Markowitz V."/>
            <person name="Szeto E."/>
            <person name="Ivanova N."/>
            <person name="Pagani I."/>
            <person name="Pati A."/>
            <person name="Goodwin L."/>
            <person name="Nordberg H.P."/>
            <person name="Cantor M.N."/>
            <person name="Hua S.X."/>
            <person name="Woyke T."/>
            <person name="Kerfeld C.A."/>
        </authorList>
    </citation>
    <scope>NUCLEOTIDE SEQUENCE [LARGE SCALE GENOMIC DNA]</scope>
    <source>
        <strain evidence="4 5">PCC 7113</strain>
    </source>
</reference>
<sequence length="551" mass="64522">MQLEELFGHINRVIRAYFGNPVEPVEDPEKALEQSIIDMQEEWVQMRESVAREIATQKRNELQYRQVESGAQTCQQGEDSASKQSTEKQSLQILQINFLRGRRNEQLSLEDRQEAYPTKNSAFATVKFPPENSAQKASIPQQTNTERRRILKAQLDQQTALIEKLKRDLILLESKILAAKCKKNLLKEQVAAEKANEQFQNTISCLDYSSVNDALQLIEENVLRMEASVNDREMLMHFFEAPWETLMRRLEEALAAETVQIIEARSRSRLQTVAVLIYWKDKLASWKSHFLYRLILDRQEDLSQLRQLVHQAVIDRVIEAIADQKRNELQYRQVQRVTIRWHSRAHEAIQKENENWARECLIRKNNFIKIAIALKAKLDEQMPLGHDLRQKLKEWENTISDDKHLPSGDELKQKLKELENKIAEFGILYRGILDSLKIQTPEYRMRAEEFSLWRFLKLVFKSVSFVSALLPTQVNQHHDCRLRGTAKGDRYLLYINKRKFKVWLEALNFHRCLEYVSHIFSFAKTSAPSQVSASSHYNSLNINFLADRFPS</sequence>
<evidence type="ECO:0000256" key="2">
    <source>
        <dbReference type="SAM" id="Coils"/>
    </source>
</evidence>
<evidence type="ECO:0000313" key="4">
    <source>
        <dbReference type="EMBL" id="AFZ21457.1"/>
    </source>
</evidence>
<name>K9WPI0_9CYAN</name>
<gene>
    <name evidence="4" type="ORF">Mic7113_5843</name>
</gene>
<evidence type="ECO:0000313" key="5">
    <source>
        <dbReference type="Proteomes" id="UP000010471"/>
    </source>
</evidence>
<organism evidence="4 5">
    <name type="scientific">Allocoleopsis franciscana PCC 7113</name>
    <dbReference type="NCBI Taxonomy" id="1173027"/>
    <lineage>
        <taxon>Bacteria</taxon>
        <taxon>Bacillati</taxon>
        <taxon>Cyanobacteriota</taxon>
        <taxon>Cyanophyceae</taxon>
        <taxon>Coleofasciculales</taxon>
        <taxon>Coleofasciculaceae</taxon>
        <taxon>Allocoleopsis</taxon>
        <taxon>Allocoleopsis franciscana</taxon>
    </lineage>
</organism>
<evidence type="ECO:0000256" key="3">
    <source>
        <dbReference type="SAM" id="MobiDB-lite"/>
    </source>
</evidence>
<dbReference type="HOGENOM" id="CLU_494182_0_0_3"/>
<dbReference type="Pfam" id="PF04012">
    <property type="entry name" value="PspA_IM30"/>
    <property type="match status" value="1"/>
</dbReference>
<dbReference type="RefSeq" id="WP_015185586.1">
    <property type="nucleotide sequence ID" value="NC_019738.1"/>
</dbReference>
<dbReference type="eggNOG" id="COG1842">
    <property type="taxonomic scope" value="Bacteria"/>
</dbReference>
<keyword evidence="5" id="KW-1185">Reference proteome</keyword>
<feature type="compositionally biased region" description="Polar residues" evidence="3">
    <location>
        <begin position="132"/>
        <end position="144"/>
    </location>
</feature>
<dbReference type="EMBL" id="CP003630">
    <property type="protein sequence ID" value="AFZ21457.1"/>
    <property type="molecule type" value="Genomic_DNA"/>
</dbReference>
<dbReference type="Proteomes" id="UP000010471">
    <property type="component" value="Chromosome"/>
</dbReference>
<dbReference type="OrthoDB" id="9779630at2"/>
<protein>
    <submittedName>
        <fullName evidence="4">Phage shock protein A (IM30), suppresses sigma54-dependent transcription</fullName>
    </submittedName>
</protein>
<dbReference type="PANTHER" id="PTHR31088">
    <property type="entry name" value="MEMBRANE-ASSOCIATED PROTEIN VIPP1, CHLOROPLASTIC"/>
    <property type="match status" value="1"/>
</dbReference>
<proteinExistence type="inferred from homology"/>
<dbReference type="KEGG" id="mic:Mic7113_5843"/>
<comment type="similarity">
    <text evidence="1">Belongs to the PspA/Vipp/IM30 family.</text>
</comment>
<dbReference type="InterPro" id="IPR007157">
    <property type="entry name" value="PspA_VIPP1"/>
</dbReference>
<dbReference type="STRING" id="1173027.Mic7113_5843"/>
<feature type="coiled-coil region" evidence="2">
    <location>
        <begin position="148"/>
        <end position="202"/>
    </location>
</feature>
<keyword evidence="2" id="KW-0175">Coiled coil</keyword>
<dbReference type="AlphaFoldDB" id="K9WPI0"/>
<feature type="region of interest" description="Disordered" evidence="3">
    <location>
        <begin position="125"/>
        <end position="145"/>
    </location>
</feature>
<accession>K9WPI0</accession>
<dbReference type="PANTHER" id="PTHR31088:SF6">
    <property type="entry name" value="PHAGE SHOCK PROTEIN A"/>
    <property type="match status" value="1"/>
</dbReference>
<evidence type="ECO:0000256" key="1">
    <source>
        <dbReference type="ARBA" id="ARBA00043985"/>
    </source>
</evidence>